<reference evidence="2" key="1">
    <citation type="journal article" date="2017" name="Nat. Ecol. Evol.">
        <title>Genome expansion and lineage-specific genetic innovations in the forest pathogenic fungi Armillaria.</title>
        <authorList>
            <person name="Sipos G."/>
            <person name="Prasanna A.N."/>
            <person name="Walter M.C."/>
            <person name="O'Connor E."/>
            <person name="Balint B."/>
            <person name="Krizsan K."/>
            <person name="Kiss B."/>
            <person name="Hess J."/>
            <person name="Varga T."/>
            <person name="Slot J."/>
            <person name="Riley R."/>
            <person name="Boka B."/>
            <person name="Rigling D."/>
            <person name="Barry K."/>
            <person name="Lee J."/>
            <person name="Mihaltcheva S."/>
            <person name="LaButti K."/>
            <person name="Lipzen A."/>
            <person name="Waldron R."/>
            <person name="Moloney N.M."/>
            <person name="Sperisen C."/>
            <person name="Kredics L."/>
            <person name="Vagvoelgyi C."/>
            <person name="Patrignani A."/>
            <person name="Fitzpatrick D."/>
            <person name="Nagy I."/>
            <person name="Doyle S."/>
            <person name="Anderson J.B."/>
            <person name="Grigoriev I.V."/>
            <person name="Gueldener U."/>
            <person name="Muensterkoetter M."/>
            <person name="Nagy L.G."/>
        </authorList>
    </citation>
    <scope>NUCLEOTIDE SEQUENCE [LARGE SCALE GENOMIC DNA]</scope>
    <source>
        <strain evidence="2">C18/9</strain>
    </source>
</reference>
<dbReference type="Proteomes" id="UP000219338">
    <property type="component" value="Unassembled WGS sequence"/>
</dbReference>
<keyword evidence="2" id="KW-1185">Reference proteome</keyword>
<evidence type="ECO:0000313" key="1">
    <source>
        <dbReference type="EMBL" id="SJL14011.1"/>
    </source>
</evidence>
<dbReference type="AlphaFoldDB" id="A0A284RZ18"/>
<protein>
    <submittedName>
        <fullName evidence="1">Uncharacterized protein</fullName>
    </submittedName>
</protein>
<accession>A0A284RZ18</accession>
<dbReference type="EMBL" id="FUEG01000022">
    <property type="protein sequence ID" value="SJL14011.1"/>
    <property type="molecule type" value="Genomic_DNA"/>
</dbReference>
<dbReference type="OrthoDB" id="10418950at2759"/>
<gene>
    <name evidence="1" type="ORF">ARMOST_17463</name>
</gene>
<organism evidence="1 2">
    <name type="scientific">Armillaria ostoyae</name>
    <name type="common">Armillaria root rot fungus</name>
    <dbReference type="NCBI Taxonomy" id="47428"/>
    <lineage>
        <taxon>Eukaryota</taxon>
        <taxon>Fungi</taxon>
        <taxon>Dikarya</taxon>
        <taxon>Basidiomycota</taxon>
        <taxon>Agaricomycotina</taxon>
        <taxon>Agaricomycetes</taxon>
        <taxon>Agaricomycetidae</taxon>
        <taxon>Agaricales</taxon>
        <taxon>Marasmiineae</taxon>
        <taxon>Physalacriaceae</taxon>
        <taxon>Armillaria</taxon>
    </lineage>
</organism>
<name>A0A284RZ18_ARMOS</name>
<evidence type="ECO:0000313" key="2">
    <source>
        <dbReference type="Proteomes" id="UP000219338"/>
    </source>
</evidence>
<sequence>MSRGPVAGRADVLDKPWIHQRTSRMCIHRKKIIVDPLDHVCVPLLVINGRADTAEDFAVEPIYRIV</sequence>
<proteinExistence type="predicted"/>